<feature type="compositionally biased region" description="Basic and acidic residues" evidence="1">
    <location>
        <begin position="25"/>
        <end position="39"/>
    </location>
</feature>
<reference evidence="2" key="1">
    <citation type="journal article" date="2012" name="Proc. Natl. Acad. Sci. U.S.A.">
        <title>Antigenic diversity is generated by distinct evolutionary mechanisms in African trypanosome species.</title>
        <authorList>
            <person name="Jackson A.P."/>
            <person name="Berry A."/>
            <person name="Aslett M."/>
            <person name="Allison H.C."/>
            <person name="Burton P."/>
            <person name="Vavrova-Anderson J."/>
            <person name="Brown R."/>
            <person name="Browne H."/>
            <person name="Corton N."/>
            <person name="Hauser H."/>
            <person name="Gamble J."/>
            <person name="Gilderthorp R."/>
            <person name="Marcello L."/>
            <person name="McQuillan J."/>
            <person name="Otto T.D."/>
            <person name="Quail M.A."/>
            <person name="Sanders M.J."/>
            <person name="van Tonder A."/>
            <person name="Ginger M.L."/>
            <person name="Field M.C."/>
            <person name="Barry J.D."/>
            <person name="Hertz-Fowler C."/>
            <person name="Berriman M."/>
        </authorList>
    </citation>
    <scope>NUCLEOTIDE SEQUENCE</scope>
    <source>
        <strain evidence="2">Y486</strain>
    </source>
</reference>
<dbReference type="EMBL" id="HE573026">
    <property type="protein sequence ID" value="CCC52290.1"/>
    <property type="molecule type" value="Genomic_DNA"/>
</dbReference>
<gene>
    <name evidence="2" type="ORF">TVY486_1013330</name>
</gene>
<name>G0U4C6_TRYVY</name>
<dbReference type="AlphaFoldDB" id="G0U4C6"/>
<feature type="region of interest" description="Disordered" evidence="1">
    <location>
        <begin position="180"/>
        <end position="205"/>
    </location>
</feature>
<proteinExistence type="predicted"/>
<sequence length="225" mass="26077">MRARRLVALWTPSACRHVELQSSDHNPDALNGRKEDHTEASTTANAIEIDSAEEWMRKHINTAVQEGRETLEAAAYFESIMNDKPEFRLCIQEARRLLGAQDPRHLTRYQQTHYSERLSRFMTNVAAERMLRAHAEEQRTQRHTQDGTPTGENYWFEAGQTLASPSVPGFVKDKVFQQMREERGENSPAFEDPKEMSELASKDRAFAEHMRNQRRRLLSTDDYLA</sequence>
<dbReference type="OMA" id="AYFESIM"/>
<organism evidence="2">
    <name type="scientific">Trypanosoma vivax (strain Y486)</name>
    <dbReference type="NCBI Taxonomy" id="1055687"/>
    <lineage>
        <taxon>Eukaryota</taxon>
        <taxon>Discoba</taxon>
        <taxon>Euglenozoa</taxon>
        <taxon>Kinetoplastea</taxon>
        <taxon>Metakinetoplastina</taxon>
        <taxon>Trypanosomatida</taxon>
        <taxon>Trypanosomatidae</taxon>
        <taxon>Trypanosoma</taxon>
        <taxon>Duttonella</taxon>
    </lineage>
</organism>
<evidence type="ECO:0000256" key="1">
    <source>
        <dbReference type="SAM" id="MobiDB-lite"/>
    </source>
</evidence>
<feature type="region of interest" description="Disordered" evidence="1">
    <location>
        <begin position="20"/>
        <end position="39"/>
    </location>
</feature>
<dbReference type="VEuPathDB" id="TriTrypDB:TvY486_1013330"/>
<accession>G0U4C6</accession>
<evidence type="ECO:0000313" key="2">
    <source>
        <dbReference type="EMBL" id="CCC52290.1"/>
    </source>
</evidence>
<protein>
    <submittedName>
        <fullName evidence="2">Uncharacterized protein</fullName>
    </submittedName>
</protein>